<dbReference type="SUPFAM" id="SSF51735">
    <property type="entry name" value="NAD(P)-binding Rossmann-fold domains"/>
    <property type="match status" value="1"/>
</dbReference>
<dbReference type="Gene3D" id="3.40.50.720">
    <property type="entry name" value="NAD(P)-binding Rossmann-like Domain"/>
    <property type="match status" value="1"/>
</dbReference>
<evidence type="ECO:0000256" key="1">
    <source>
        <dbReference type="ARBA" id="ARBA00006484"/>
    </source>
</evidence>
<name>A0ABV4Q5D1_9ACTN</name>
<dbReference type="InterPro" id="IPR036291">
    <property type="entry name" value="NAD(P)-bd_dom_sf"/>
</dbReference>
<dbReference type="InterPro" id="IPR020904">
    <property type="entry name" value="Sc_DH/Rdtase_CS"/>
</dbReference>
<keyword evidence="3" id="KW-1185">Reference proteome</keyword>
<sequence>MNIGLRDRRALVTGGTRGVGREVALAVARAGGRVVAGYHRDETAAKELAAELDAIGGGHRVVRADATTEEGAELLAARCREAFDGLDVLVNNLGVDASAGLAELGHEEWTRVLDANLTSMYLVTRAALGVLADGASIVNVGSSLAQRGAPGRAHYAASKAAVLGLTSSLSKELGPRGIRVNTVLPGFVDKRDGGGPPAPIRERLAGMTALRRLAGPEDVAGVVLFLAGDLSRAVTGAAVPADCGV</sequence>
<organism evidence="2 3">
    <name type="scientific">Actinomadura monticuli</name>
    <dbReference type="NCBI Taxonomy" id="3097367"/>
    <lineage>
        <taxon>Bacteria</taxon>
        <taxon>Bacillati</taxon>
        <taxon>Actinomycetota</taxon>
        <taxon>Actinomycetes</taxon>
        <taxon>Streptosporangiales</taxon>
        <taxon>Thermomonosporaceae</taxon>
        <taxon>Actinomadura</taxon>
    </lineage>
</organism>
<reference evidence="2 3" key="1">
    <citation type="submission" date="2023-11" db="EMBL/GenBank/DDBJ databases">
        <title>Actinomadura monticuli sp. nov., isolated from volcanic ash.</title>
        <authorList>
            <person name="Lee S.D."/>
            <person name="Yang H."/>
            <person name="Kim I.S."/>
        </authorList>
    </citation>
    <scope>NUCLEOTIDE SEQUENCE [LARGE SCALE GENOMIC DNA]</scope>
    <source>
        <strain evidence="2 3">DLS-62</strain>
    </source>
</reference>
<comment type="caution">
    <text evidence="2">The sequence shown here is derived from an EMBL/GenBank/DDBJ whole genome shotgun (WGS) entry which is preliminary data.</text>
</comment>
<dbReference type="PRINTS" id="PR00081">
    <property type="entry name" value="GDHRDH"/>
</dbReference>
<dbReference type="RefSeq" id="WP_371947717.1">
    <property type="nucleotide sequence ID" value="NZ_JAXCEI010000002.1"/>
</dbReference>
<evidence type="ECO:0000313" key="3">
    <source>
        <dbReference type="Proteomes" id="UP001569963"/>
    </source>
</evidence>
<evidence type="ECO:0000313" key="2">
    <source>
        <dbReference type="EMBL" id="MFA1538367.1"/>
    </source>
</evidence>
<dbReference type="PANTHER" id="PTHR42760">
    <property type="entry name" value="SHORT-CHAIN DEHYDROGENASES/REDUCTASES FAMILY MEMBER"/>
    <property type="match status" value="1"/>
</dbReference>
<dbReference type="EMBL" id="JAXCEI010000002">
    <property type="protein sequence ID" value="MFA1538367.1"/>
    <property type="molecule type" value="Genomic_DNA"/>
</dbReference>
<dbReference type="Pfam" id="PF13561">
    <property type="entry name" value="adh_short_C2"/>
    <property type="match status" value="1"/>
</dbReference>
<protein>
    <submittedName>
        <fullName evidence="2">SDR family oxidoreductase</fullName>
    </submittedName>
</protein>
<dbReference type="Proteomes" id="UP001569963">
    <property type="component" value="Unassembled WGS sequence"/>
</dbReference>
<dbReference type="PANTHER" id="PTHR42760:SF40">
    <property type="entry name" value="3-OXOACYL-[ACYL-CARRIER-PROTEIN] REDUCTASE, CHLOROPLASTIC"/>
    <property type="match status" value="1"/>
</dbReference>
<dbReference type="PRINTS" id="PR00080">
    <property type="entry name" value="SDRFAMILY"/>
</dbReference>
<comment type="similarity">
    <text evidence="1">Belongs to the short-chain dehydrogenases/reductases (SDR) family.</text>
</comment>
<dbReference type="InterPro" id="IPR002347">
    <property type="entry name" value="SDR_fam"/>
</dbReference>
<gene>
    <name evidence="2" type="ORF">SM611_05440</name>
</gene>
<dbReference type="PROSITE" id="PS00061">
    <property type="entry name" value="ADH_SHORT"/>
    <property type="match status" value="1"/>
</dbReference>
<proteinExistence type="inferred from homology"/>
<accession>A0ABV4Q5D1</accession>